<dbReference type="Proteomes" id="UP000683360">
    <property type="component" value="Unassembled WGS sequence"/>
</dbReference>
<sequence length="188" mass="21859">MIFIDSEHFTKLNGFNELPKVWYQGKERSSFGHKFTQELHESISNEFEKKSHGYEHDQPVEWSLQKSQNLPYLMGTSELEGQDVSESLPFIVTDKNLASEQGGRNVEKHKYHCLVYNADSKAKYCVYCKIMGNRTSCGWNVRSYYCCDACNVPLCSGKRDCYNDYHNMLKKTQPDLSWLCSDLRPVKK</sequence>
<reference evidence="1" key="1">
    <citation type="submission" date="2021-03" db="EMBL/GenBank/DDBJ databases">
        <authorList>
            <person name="Bekaert M."/>
        </authorList>
    </citation>
    <scope>NUCLEOTIDE SEQUENCE</scope>
</reference>
<gene>
    <name evidence="1" type="ORF">MEDL_57800</name>
</gene>
<evidence type="ECO:0000313" key="2">
    <source>
        <dbReference type="Proteomes" id="UP000683360"/>
    </source>
</evidence>
<comment type="caution">
    <text evidence="1">The sequence shown here is derived from an EMBL/GenBank/DDBJ whole genome shotgun (WGS) entry which is preliminary data.</text>
</comment>
<proteinExistence type="predicted"/>
<keyword evidence="2" id="KW-1185">Reference proteome</keyword>
<name>A0A8S3UJQ1_MYTED</name>
<evidence type="ECO:0000313" key="1">
    <source>
        <dbReference type="EMBL" id="CAG2245798.1"/>
    </source>
</evidence>
<organism evidence="1 2">
    <name type="scientific">Mytilus edulis</name>
    <name type="common">Blue mussel</name>
    <dbReference type="NCBI Taxonomy" id="6550"/>
    <lineage>
        <taxon>Eukaryota</taxon>
        <taxon>Metazoa</taxon>
        <taxon>Spiralia</taxon>
        <taxon>Lophotrochozoa</taxon>
        <taxon>Mollusca</taxon>
        <taxon>Bivalvia</taxon>
        <taxon>Autobranchia</taxon>
        <taxon>Pteriomorphia</taxon>
        <taxon>Mytilida</taxon>
        <taxon>Mytiloidea</taxon>
        <taxon>Mytilidae</taxon>
        <taxon>Mytilinae</taxon>
        <taxon>Mytilus</taxon>
    </lineage>
</organism>
<accession>A0A8S3UJQ1</accession>
<dbReference type="EMBL" id="CAJPWZ010002786">
    <property type="protein sequence ID" value="CAG2245798.1"/>
    <property type="molecule type" value="Genomic_DNA"/>
</dbReference>
<protein>
    <submittedName>
        <fullName evidence="1">Uncharacterized protein</fullName>
    </submittedName>
</protein>
<dbReference type="AlphaFoldDB" id="A0A8S3UJQ1"/>
<dbReference type="OrthoDB" id="10290547at2759"/>